<dbReference type="Proteomes" id="UP001497516">
    <property type="component" value="Chromosome 6"/>
</dbReference>
<reference evidence="2 3" key="1">
    <citation type="submission" date="2024-04" db="EMBL/GenBank/DDBJ databases">
        <authorList>
            <person name="Fracassetti M."/>
        </authorList>
    </citation>
    <scope>NUCLEOTIDE SEQUENCE [LARGE SCALE GENOMIC DNA]</scope>
</reference>
<gene>
    <name evidence="2" type="ORF">LTRI10_LOCUS35764</name>
</gene>
<dbReference type="AlphaFoldDB" id="A0AAV2FC03"/>
<protein>
    <recommendedName>
        <fullName evidence="4">Ribosomal protein L32</fullName>
    </recommendedName>
</protein>
<evidence type="ECO:0008006" key="4">
    <source>
        <dbReference type="Google" id="ProtNLM"/>
    </source>
</evidence>
<keyword evidence="3" id="KW-1185">Reference proteome</keyword>
<organism evidence="2 3">
    <name type="scientific">Linum trigynum</name>
    <dbReference type="NCBI Taxonomy" id="586398"/>
    <lineage>
        <taxon>Eukaryota</taxon>
        <taxon>Viridiplantae</taxon>
        <taxon>Streptophyta</taxon>
        <taxon>Embryophyta</taxon>
        <taxon>Tracheophyta</taxon>
        <taxon>Spermatophyta</taxon>
        <taxon>Magnoliopsida</taxon>
        <taxon>eudicotyledons</taxon>
        <taxon>Gunneridae</taxon>
        <taxon>Pentapetalae</taxon>
        <taxon>rosids</taxon>
        <taxon>fabids</taxon>
        <taxon>Malpighiales</taxon>
        <taxon>Linaceae</taxon>
        <taxon>Linum</taxon>
    </lineage>
</organism>
<evidence type="ECO:0000313" key="2">
    <source>
        <dbReference type="EMBL" id="CAL1395323.1"/>
    </source>
</evidence>
<evidence type="ECO:0000313" key="3">
    <source>
        <dbReference type="Proteomes" id="UP001497516"/>
    </source>
</evidence>
<name>A0AAV2FC03_9ROSI</name>
<accession>A0AAV2FC03</accession>
<feature type="compositionally biased region" description="Basic and acidic residues" evidence="1">
    <location>
        <begin position="45"/>
        <end position="57"/>
    </location>
</feature>
<sequence>MYRGLNLTCPECKKPYVGNCVRCKPTKAEKASPAISKALAKEKDANTRAAAKEKKQVADALNLNKKKKKN</sequence>
<evidence type="ECO:0000256" key="1">
    <source>
        <dbReference type="SAM" id="MobiDB-lite"/>
    </source>
</evidence>
<dbReference type="EMBL" id="OZ034819">
    <property type="protein sequence ID" value="CAL1395323.1"/>
    <property type="molecule type" value="Genomic_DNA"/>
</dbReference>
<proteinExistence type="predicted"/>
<feature type="region of interest" description="Disordered" evidence="1">
    <location>
        <begin position="45"/>
        <end position="70"/>
    </location>
</feature>